<dbReference type="Proteomes" id="UP000003100">
    <property type="component" value="Unassembled WGS sequence"/>
</dbReference>
<dbReference type="GeneID" id="86821898"/>
<dbReference type="RefSeq" id="WP_005946128.1">
    <property type="nucleotide sequence ID" value="NZ_CP136423.1"/>
</dbReference>
<dbReference type="GO" id="GO:0005524">
    <property type="term" value="F:ATP binding"/>
    <property type="evidence" value="ECO:0007669"/>
    <property type="project" value="UniProtKB-KW"/>
</dbReference>
<dbReference type="HOGENOM" id="CLU_103145_2_0_9"/>
<dbReference type="Gene3D" id="3.40.50.300">
    <property type="entry name" value="P-loop containing nucleotide triphosphate hydrolases"/>
    <property type="match status" value="1"/>
</dbReference>
<comment type="caution">
    <text evidence="4">The sequence shown here is derived from an EMBL/GenBank/DDBJ whole genome shotgun (WGS) entry which is preliminary data.</text>
</comment>
<proteinExistence type="predicted"/>
<evidence type="ECO:0000256" key="3">
    <source>
        <dbReference type="ARBA" id="ARBA00022840"/>
    </source>
</evidence>
<gene>
    <name evidence="4" type="ORF">RUMHYD_00709</name>
</gene>
<evidence type="ECO:0008006" key="6">
    <source>
        <dbReference type="Google" id="ProtNLM"/>
    </source>
</evidence>
<reference evidence="4 5" key="2">
    <citation type="submission" date="2009-02" db="EMBL/GenBank/DDBJ databases">
        <title>Draft genome sequence of Blautia hydrogenotrophica DSM 10507 (Ruminococcus hydrogenotrophicus DSM 10507).</title>
        <authorList>
            <person name="Sudarsanam P."/>
            <person name="Ley R."/>
            <person name="Guruge J."/>
            <person name="Turnbaugh P.J."/>
            <person name="Mahowald M."/>
            <person name="Liep D."/>
            <person name="Gordon J."/>
        </authorList>
    </citation>
    <scope>NUCLEOTIDE SEQUENCE [LARGE SCALE GENOMIC DNA]</scope>
    <source>
        <strain evidence="5">DSM 10507 / JCM 14656 / S5a33</strain>
    </source>
</reference>
<evidence type="ECO:0000313" key="5">
    <source>
        <dbReference type="Proteomes" id="UP000003100"/>
    </source>
</evidence>
<dbReference type="InterPro" id="IPR004948">
    <property type="entry name" value="Nuc-triphosphatase_THEP1"/>
</dbReference>
<dbReference type="SUPFAM" id="SSF52540">
    <property type="entry name" value="P-loop containing nucleoside triphosphate hydrolases"/>
    <property type="match status" value="1"/>
</dbReference>
<dbReference type="eggNOG" id="COG1618">
    <property type="taxonomic scope" value="Bacteria"/>
</dbReference>
<dbReference type="PATRIC" id="fig|476272.21.peg.3714"/>
<dbReference type="EMBL" id="ACBZ01000026">
    <property type="protein sequence ID" value="EEG50364.1"/>
    <property type="molecule type" value="Genomic_DNA"/>
</dbReference>
<evidence type="ECO:0000256" key="2">
    <source>
        <dbReference type="ARBA" id="ARBA00022801"/>
    </source>
</evidence>
<reference evidence="4 5" key="1">
    <citation type="submission" date="2009-01" db="EMBL/GenBank/DDBJ databases">
        <authorList>
            <person name="Fulton L."/>
            <person name="Clifton S."/>
            <person name="Fulton B."/>
            <person name="Xu J."/>
            <person name="Minx P."/>
            <person name="Pepin K.H."/>
            <person name="Johnson M."/>
            <person name="Bhonagiri V."/>
            <person name="Nash W.E."/>
            <person name="Mardis E.R."/>
            <person name="Wilson R.K."/>
        </authorList>
    </citation>
    <scope>NUCLEOTIDE SEQUENCE [LARGE SCALE GENOMIC DNA]</scope>
    <source>
        <strain evidence="5">DSM 10507 / JCM 14656 / S5a33</strain>
    </source>
</reference>
<dbReference type="InterPro" id="IPR027417">
    <property type="entry name" value="P-loop_NTPase"/>
</dbReference>
<evidence type="ECO:0000313" key="4">
    <source>
        <dbReference type="EMBL" id="EEG50364.1"/>
    </source>
</evidence>
<keyword evidence="3" id="KW-0067">ATP-binding</keyword>
<accession>C0CIP5</accession>
<protein>
    <recommendedName>
        <fullName evidence="6">NTPase</fullName>
    </recommendedName>
</protein>
<sequence length="177" mass="20412">MKRKHCFLTGEKQVGKSYLLRKIFEENALPLRGYETRPLMIEGKKKGYYLHGLTEGWMPENDSPIVVRIRNERKIQIPETFDYLGANLLKAYSPEEVLLMDEIGAAEDKAYEFQRAVLDCLDRQRLVLGVLQKGGGRLVQAIERREDVCVYEITRENRGDMEGMLVNIVREIISYGG</sequence>
<dbReference type="Pfam" id="PF03266">
    <property type="entry name" value="NTPase_1"/>
    <property type="match status" value="1"/>
</dbReference>
<evidence type="ECO:0000256" key="1">
    <source>
        <dbReference type="ARBA" id="ARBA00022741"/>
    </source>
</evidence>
<dbReference type="GO" id="GO:0017111">
    <property type="term" value="F:ribonucleoside triphosphate phosphatase activity"/>
    <property type="evidence" value="ECO:0007669"/>
    <property type="project" value="InterPro"/>
</dbReference>
<keyword evidence="1" id="KW-0547">Nucleotide-binding</keyword>
<dbReference type="PANTHER" id="PTHR43146:SF1">
    <property type="entry name" value="CANCER-RELATED NUCLEOSIDE-TRIPHOSPHATASE"/>
    <property type="match status" value="1"/>
</dbReference>
<name>C0CIP5_BLAHS</name>
<keyword evidence="5" id="KW-1185">Reference proteome</keyword>
<organism evidence="4 5">
    <name type="scientific">Blautia hydrogenotrophica (strain DSM 10507 / JCM 14656 / S5a33)</name>
    <name type="common">Ruminococcus hydrogenotrophicus</name>
    <dbReference type="NCBI Taxonomy" id="476272"/>
    <lineage>
        <taxon>Bacteria</taxon>
        <taxon>Bacillati</taxon>
        <taxon>Bacillota</taxon>
        <taxon>Clostridia</taxon>
        <taxon>Lachnospirales</taxon>
        <taxon>Lachnospiraceae</taxon>
        <taxon>Blautia</taxon>
    </lineage>
</organism>
<dbReference type="AlphaFoldDB" id="C0CIP5"/>
<keyword evidence="2" id="KW-0378">Hydrolase</keyword>
<dbReference type="PANTHER" id="PTHR43146">
    <property type="entry name" value="CANCER-RELATED NUCLEOSIDE-TRIPHOSPHATASE"/>
    <property type="match status" value="1"/>
</dbReference>